<dbReference type="InterPro" id="IPR001932">
    <property type="entry name" value="PPM-type_phosphatase-like_dom"/>
</dbReference>
<dbReference type="SUPFAM" id="SSF81606">
    <property type="entry name" value="PP2C-like"/>
    <property type="match status" value="1"/>
</dbReference>
<dbReference type="AlphaFoldDB" id="A0A2T3NU40"/>
<keyword evidence="4" id="KW-1185">Reference proteome</keyword>
<gene>
    <name evidence="3" type="ORF">C9I98_09965</name>
</gene>
<evidence type="ECO:0000313" key="4">
    <source>
        <dbReference type="Proteomes" id="UP000241771"/>
    </source>
</evidence>
<dbReference type="Proteomes" id="UP000241771">
    <property type="component" value="Unassembled WGS sequence"/>
</dbReference>
<dbReference type="InterPro" id="IPR036457">
    <property type="entry name" value="PPM-type-like_dom_sf"/>
</dbReference>
<dbReference type="PROSITE" id="PS51746">
    <property type="entry name" value="PPM_2"/>
    <property type="match status" value="1"/>
</dbReference>
<dbReference type="Pfam" id="PF13672">
    <property type="entry name" value="PP2C_2"/>
    <property type="match status" value="1"/>
</dbReference>
<dbReference type="EMBL" id="PYMA01000005">
    <property type="protein sequence ID" value="PSW19784.1"/>
    <property type="molecule type" value="Genomic_DNA"/>
</dbReference>
<dbReference type="OrthoDB" id="9801841at2"/>
<evidence type="ECO:0000259" key="2">
    <source>
        <dbReference type="PROSITE" id="PS51746"/>
    </source>
</evidence>
<sequence length="348" mass="39445">MNSSNITSEDSVDLETNAKKLLVKTFSISHPGYKRHVNEDAYLNRDSDSMWLVADGMGGHTKGDVASKLIVSRIESLELPTRLPDRIETIEDALIEVNNHLCQETEMCGSTVVLLTFVDNLACILWAGDSRLYLYRDELRQLSVDHSHVQQLIHRGELTIEESEQHPLANVITRAVGADEKLMLELKCHDYKFGDRFILCSDGLSKELSHKQIEELASTGDVKKCCEGLLASVLSNGASDNVTITVVDVLEVDEKSMHDHEQVEALSNELAKYYSQFVSGRFDKCQYMHYRSDLFIRFKNNLNIINNMTIPISDLYQTIPSESRKSGKWLWLVFVIIAAVFGVYYAFR</sequence>
<dbReference type="RefSeq" id="WP_051902114.1">
    <property type="nucleotide sequence ID" value="NZ_JGVO01000287.1"/>
</dbReference>
<dbReference type="SMART" id="SM00331">
    <property type="entry name" value="PP2C_SIG"/>
    <property type="match status" value="1"/>
</dbReference>
<dbReference type="SMART" id="SM00332">
    <property type="entry name" value="PP2Cc"/>
    <property type="match status" value="1"/>
</dbReference>
<keyword evidence="1" id="KW-0812">Transmembrane</keyword>
<dbReference type="PANTHER" id="PTHR13832">
    <property type="entry name" value="PROTEIN PHOSPHATASE 2C"/>
    <property type="match status" value="1"/>
</dbReference>
<feature type="transmembrane region" description="Helical" evidence="1">
    <location>
        <begin position="329"/>
        <end position="347"/>
    </location>
</feature>
<protein>
    <submittedName>
        <fullName evidence="3">Serine/threonine-protein phosphatase</fullName>
    </submittedName>
</protein>
<organism evidence="3 4">
    <name type="scientific">Photobacterium sanctipauli</name>
    <dbReference type="NCBI Taxonomy" id="1342794"/>
    <lineage>
        <taxon>Bacteria</taxon>
        <taxon>Pseudomonadati</taxon>
        <taxon>Pseudomonadota</taxon>
        <taxon>Gammaproteobacteria</taxon>
        <taxon>Vibrionales</taxon>
        <taxon>Vibrionaceae</taxon>
        <taxon>Photobacterium</taxon>
    </lineage>
</organism>
<dbReference type="CDD" id="cd00143">
    <property type="entry name" value="PP2Cc"/>
    <property type="match status" value="1"/>
</dbReference>
<evidence type="ECO:0000256" key="1">
    <source>
        <dbReference type="SAM" id="Phobius"/>
    </source>
</evidence>
<comment type="caution">
    <text evidence="3">The sequence shown here is derived from an EMBL/GenBank/DDBJ whole genome shotgun (WGS) entry which is preliminary data.</text>
</comment>
<keyword evidence="1" id="KW-1133">Transmembrane helix</keyword>
<dbReference type="InterPro" id="IPR015655">
    <property type="entry name" value="PP2C"/>
</dbReference>
<feature type="domain" description="PPM-type phosphatase" evidence="2">
    <location>
        <begin position="25"/>
        <end position="249"/>
    </location>
</feature>
<dbReference type="PANTHER" id="PTHR13832:SF827">
    <property type="entry name" value="PROTEIN PHOSPHATASE 1L"/>
    <property type="match status" value="1"/>
</dbReference>
<name>A0A2T3NU40_9GAMM</name>
<proteinExistence type="predicted"/>
<reference evidence="3 4" key="1">
    <citation type="submission" date="2018-01" db="EMBL/GenBank/DDBJ databases">
        <title>Whole genome sequencing of Histamine producing bacteria.</title>
        <authorList>
            <person name="Butler K."/>
        </authorList>
    </citation>
    <scope>NUCLEOTIDE SEQUENCE [LARGE SCALE GENOMIC DNA]</scope>
    <source>
        <strain evidence="3 4">DSM 100436</strain>
    </source>
</reference>
<dbReference type="GO" id="GO:0004722">
    <property type="term" value="F:protein serine/threonine phosphatase activity"/>
    <property type="evidence" value="ECO:0007669"/>
    <property type="project" value="InterPro"/>
</dbReference>
<keyword evidence="1" id="KW-0472">Membrane</keyword>
<evidence type="ECO:0000313" key="3">
    <source>
        <dbReference type="EMBL" id="PSW19784.1"/>
    </source>
</evidence>
<dbReference type="Gene3D" id="3.60.40.10">
    <property type="entry name" value="PPM-type phosphatase domain"/>
    <property type="match status" value="1"/>
</dbReference>
<accession>A0A2T3NU40</accession>